<evidence type="ECO:0000259" key="7">
    <source>
        <dbReference type="PROSITE" id="PS50112"/>
    </source>
</evidence>
<dbReference type="SUPFAM" id="SSF55785">
    <property type="entry name" value="PYP-like sensor domain (PAS domain)"/>
    <property type="match status" value="1"/>
</dbReference>
<keyword evidence="5 8" id="KW-0418">Kinase</keyword>
<keyword evidence="4" id="KW-0808">Transferase</keyword>
<reference evidence="8 9" key="1">
    <citation type="journal article" date="2014" name="PLoS Genet.">
        <title>Phylogenetically driven sequencing of extremely halophilic archaea reveals strategies for static and dynamic osmo-response.</title>
        <authorList>
            <person name="Becker E.A."/>
            <person name="Seitzer P.M."/>
            <person name="Tritt A."/>
            <person name="Larsen D."/>
            <person name="Krusor M."/>
            <person name="Yao A.I."/>
            <person name="Wu D."/>
            <person name="Madern D."/>
            <person name="Eisen J.A."/>
            <person name="Darling A.E."/>
            <person name="Facciotti M.T."/>
        </authorList>
    </citation>
    <scope>NUCLEOTIDE SEQUENCE [LARGE SCALE GENOMIC DNA]</scope>
    <source>
        <strain evidence="8 9">GA33</strain>
    </source>
</reference>
<dbReference type="SMART" id="SM00387">
    <property type="entry name" value="HATPase_c"/>
    <property type="match status" value="1"/>
</dbReference>
<evidence type="ECO:0000256" key="1">
    <source>
        <dbReference type="ARBA" id="ARBA00000085"/>
    </source>
</evidence>
<dbReference type="InterPro" id="IPR000014">
    <property type="entry name" value="PAS"/>
</dbReference>
<comment type="caution">
    <text evidence="8">The sequence shown here is derived from an EMBL/GenBank/DDBJ whole genome shotgun (WGS) entry which is preliminary data.</text>
</comment>
<dbReference type="STRING" id="1114856.GCA_000383975_01747"/>
<dbReference type="Pfam" id="PF01590">
    <property type="entry name" value="GAF"/>
    <property type="match status" value="1"/>
</dbReference>
<dbReference type="Gene3D" id="3.30.450.40">
    <property type="match status" value="1"/>
</dbReference>
<dbReference type="Pfam" id="PF02518">
    <property type="entry name" value="HATPase_c"/>
    <property type="match status" value="1"/>
</dbReference>
<dbReference type="InterPro" id="IPR035965">
    <property type="entry name" value="PAS-like_dom_sf"/>
</dbReference>
<comment type="catalytic activity">
    <reaction evidence="1">
        <text>ATP + protein L-histidine = ADP + protein N-phospho-L-histidine.</text>
        <dbReference type="EC" id="2.7.13.3"/>
    </reaction>
</comment>
<name>L9VHC1_9EURY</name>
<dbReference type="AlphaFoldDB" id="L9VHC1"/>
<dbReference type="InterPro" id="IPR003018">
    <property type="entry name" value="GAF"/>
</dbReference>
<dbReference type="PANTHER" id="PTHR43304">
    <property type="entry name" value="PHYTOCHROME-LIKE PROTEIN CPH1"/>
    <property type="match status" value="1"/>
</dbReference>
<sequence>MADGSERSNSQDGDAASTVYERITDAVFALDEEWQFTFLNAQAEQVLERSETELLGTAIWGAFPDAVDSMFQREYERAMAAQEPVTFQEFSESLGIWLEIRAYPSETGLTVYFRDITERILRKERLQKREQALHDAYEVIADPQRAFRDQIDGLLAVVRRTIGTEYATLSRVHEDADEYIFEAVDTPTDADIEAGDTAPLSQTSCERAVSSEETLVLRDIETDTPELADRAATAEWGISCYLGTPITVDGEVYGTFCFYDMEARSEAFTDWEVTFVELLGNWVSYELERERYQRKLEASNERLEQFAYTASHDLQEPLRMVSSYLGLIERQYGDELDADGEEFLEYAVDGAERMRDMIDGLLAYSRIETRGDPFEPVDLNAVLAAVRDDLQFRIEEAGADLSAASLPRVHGDGEQLRQVFQNLLTNALTYSGDETPRIYVDAERTGGEWTISVSDAGIGIDPDDQERIFDVFERLHSHEEHAGTGIGLALCERIVERHGGEIWVDSEPGDGTTFLFTLPAAETANR</sequence>
<keyword evidence="3" id="KW-0597">Phosphoprotein</keyword>
<dbReference type="SMART" id="SM00065">
    <property type="entry name" value="GAF"/>
    <property type="match status" value="1"/>
</dbReference>
<dbReference type="FunFam" id="3.30.565.10:FF:000006">
    <property type="entry name" value="Sensor histidine kinase WalK"/>
    <property type="match status" value="1"/>
</dbReference>
<accession>L9VHC1</accession>
<dbReference type="InterPro" id="IPR036097">
    <property type="entry name" value="HisK_dim/P_sf"/>
</dbReference>
<dbReference type="PATRIC" id="fig|1114856.3.peg.4387"/>
<evidence type="ECO:0000256" key="3">
    <source>
        <dbReference type="ARBA" id="ARBA00022553"/>
    </source>
</evidence>
<dbReference type="InterPro" id="IPR036890">
    <property type="entry name" value="HATPase_C_sf"/>
</dbReference>
<dbReference type="InterPro" id="IPR029016">
    <property type="entry name" value="GAF-like_dom_sf"/>
</dbReference>
<feature type="domain" description="PAS" evidence="7">
    <location>
        <begin position="12"/>
        <end position="82"/>
    </location>
</feature>
<evidence type="ECO:0000256" key="5">
    <source>
        <dbReference type="ARBA" id="ARBA00022777"/>
    </source>
</evidence>
<dbReference type="SMART" id="SM00091">
    <property type="entry name" value="PAS"/>
    <property type="match status" value="1"/>
</dbReference>
<dbReference type="Pfam" id="PF00512">
    <property type="entry name" value="HisKA"/>
    <property type="match status" value="1"/>
</dbReference>
<evidence type="ECO:0000256" key="4">
    <source>
        <dbReference type="ARBA" id="ARBA00022679"/>
    </source>
</evidence>
<dbReference type="InterPro" id="IPR013656">
    <property type="entry name" value="PAS_4"/>
</dbReference>
<evidence type="ECO:0000313" key="8">
    <source>
        <dbReference type="EMBL" id="ELY36461.1"/>
    </source>
</evidence>
<dbReference type="Proteomes" id="UP000011599">
    <property type="component" value="Unassembled WGS sequence"/>
</dbReference>
<evidence type="ECO:0000313" key="9">
    <source>
        <dbReference type="Proteomes" id="UP000011599"/>
    </source>
</evidence>
<dbReference type="SMART" id="SM00388">
    <property type="entry name" value="HisKA"/>
    <property type="match status" value="1"/>
</dbReference>
<dbReference type="EMBL" id="AOHW01000051">
    <property type="protein sequence ID" value="ELY36461.1"/>
    <property type="molecule type" value="Genomic_DNA"/>
</dbReference>
<dbReference type="PROSITE" id="PS50112">
    <property type="entry name" value="PAS"/>
    <property type="match status" value="1"/>
</dbReference>
<keyword evidence="9" id="KW-1185">Reference proteome</keyword>
<dbReference type="InterPro" id="IPR004358">
    <property type="entry name" value="Sig_transdc_His_kin-like_C"/>
</dbReference>
<dbReference type="OrthoDB" id="342253at2157"/>
<dbReference type="InterPro" id="IPR003594">
    <property type="entry name" value="HATPase_dom"/>
</dbReference>
<dbReference type="SUPFAM" id="SSF55781">
    <property type="entry name" value="GAF domain-like"/>
    <property type="match status" value="1"/>
</dbReference>
<dbReference type="PRINTS" id="PR00344">
    <property type="entry name" value="BCTRLSENSOR"/>
</dbReference>
<protein>
    <recommendedName>
        <fullName evidence="2">histidine kinase</fullName>
        <ecNumber evidence="2">2.7.13.3</ecNumber>
    </recommendedName>
</protein>
<dbReference type="SUPFAM" id="SSF47384">
    <property type="entry name" value="Homodimeric domain of signal transducing histidine kinase"/>
    <property type="match status" value="1"/>
</dbReference>
<gene>
    <name evidence="8" type="ORF">C496_21267</name>
</gene>
<dbReference type="GO" id="GO:0000155">
    <property type="term" value="F:phosphorelay sensor kinase activity"/>
    <property type="evidence" value="ECO:0007669"/>
    <property type="project" value="InterPro"/>
</dbReference>
<dbReference type="RefSeq" id="WP_006092526.1">
    <property type="nucleotide sequence ID" value="NZ_AOHW01000051.1"/>
</dbReference>
<dbReference type="PROSITE" id="PS50109">
    <property type="entry name" value="HIS_KIN"/>
    <property type="match status" value="1"/>
</dbReference>
<dbReference type="PANTHER" id="PTHR43304:SF1">
    <property type="entry name" value="PAC DOMAIN-CONTAINING PROTEIN"/>
    <property type="match status" value="1"/>
</dbReference>
<dbReference type="InterPro" id="IPR003661">
    <property type="entry name" value="HisK_dim/P_dom"/>
</dbReference>
<feature type="domain" description="Histidine kinase" evidence="6">
    <location>
        <begin position="309"/>
        <end position="522"/>
    </location>
</feature>
<dbReference type="Gene3D" id="3.30.565.10">
    <property type="entry name" value="Histidine kinase-like ATPase, C-terminal domain"/>
    <property type="match status" value="1"/>
</dbReference>
<dbReference type="SUPFAM" id="SSF55874">
    <property type="entry name" value="ATPase domain of HSP90 chaperone/DNA topoisomerase II/histidine kinase"/>
    <property type="match status" value="1"/>
</dbReference>
<dbReference type="eggNOG" id="arCOG02369">
    <property type="taxonomic scope" value="Archaea"/>
</dbReference>
<organism evidence="8 9">
    <name type="scientific">Natronorubrum tibetense GA33</name>
    <dbReference type="NCBI Taxonomy" id="1114856"/>
    <lineage>
        <taxon>Archaea</taxon>
        <taxon>Methanobacteriati</taxon>
        <taxon>Methanobacteriota</taxon>
        <taxon>Stenosarchaea group</taxon>
        <taxon>Halobacteria</taxon>
        <taxon>Halobacteriales</taxon>
        <taxon>Natrialbaceae</taxon>
        <taxon>Natronorubrum</taxon>
    </lineage>
</organism>
<dbReference type="InterPro" id="IPR005467">
    <property type="entry name" value="His_kinase_dom"/>
</dbReference>
<dbReference type="InterPro" id="IPR052162">
    <property type="entry name" value="Sensor_kinase/Photoreceptor"/>
</dbReference>
<evidence type="ECO:0000259" key="6">
    <source>
        <dbReference type="PROSITE" id="PS50109"/>
    </source>
</evidence>
<dbReference type="EC" id="2.7.13.3" evidence="2"/>
<evidence type="ECO:0000256" key="2">
    <source>
        <dbReference type="ARBA" id="ARBA00012438"/>
    </source>
</evidence>
<proteinExistence type="predicted"/>
<dbReference type="Gene3D" id="3.30.450.20">
    <property type="entry name" value="PAS domain"/>
    <property type="match status" value="1"/>
</dbReference>
<dbReference type="CDD" id="cd00130">
    <property type="entry name" value="PAS"/>
    <property type="match status" value="1"/>
</dbReference>
<dbReference type="Gene3D" id="1.10.287.130">
    <property type="match status" value="1"/>
</dbReference>
<dbReference type="CDD" id="cd00082">
    <property type="entry name" value="HisKA"/>
    <property type="match status" value="1"/>
</dbReference>
<dbReference type="Pfam" id="PF08448">
    <property type="entry name" value="PAS_4"/>
    <property type="match status" value="1"/>
</dbReference>
<dbReference type="eggNOG" id="arCOG06796">
    <property type="taxonomic scope" value="Archaea"/>
</dbReference>